<evidence type="ECO:0000256" key="1">
    <source>
        <dbReference type="ARBA" id="ARBA00004141"/>
    </source>
</evidence>
<dbReference type="InterPro" id="IPR007016">
    <property type="entry name" value="O-antigen_ligase-rel_domated"/>
</dbReference>
<reference evidence="10" key="3">
    <citation type="journal article" date="2017" name="Plant Physiol. Biochem.">
        <title>Differential oxidative and antioxidative response of duckweed Lemna minor toward plant growth promoting/inhibiting bacteria.</title>
        <authorList>
            <person name="Ishizawa H."/>
            <person name="Kuroda M."/>
            <person name="Morikawa M."/>
            <person name="Ike M."/>
        </authorList>
    </citation>
    <scope>NUCLEOTIDE SEQUENCE [LARGE SCALE GENOMIC DNA]</scope>
    <source>
        <strain evidence="10">H3</strain>
    </source>
</reference>
<feature type="domain" description="O-antigen ligase-related" evidence="6">
    <location>
        <begin position="197"/>
        <end position="356"/>
    </location>
</feature>
<accession>A0A3G9GWR3</accession>
<evidence type="ECO:0000313" key="10">
    <source>
        <dbReference type="Proteomes" id="UP000198290"/>
    </source>
</evidence>
<name>A0A3G9GWR3_9NEIS</name>
<gene>
    <name evidence="9" type="ORF">DLM_4362</name>
</gene>
<keyword evidence="10" id="KW-1185">Reference proteome</keyword>
<feature type="transmembrane region" description="Helical" evidence="5">
    <location>
        <begin position="399"/>
        <end position="420"/>
    </location>
</feature>
<dbReference type="EMBL" id="AP018823">
    <property type="protein sequence ID" value="BBF87927.1"/>
    <property type="molecule type" value="Genomic_DNA"/>
</dbReference>
<dbReference type="RefSeq" id="WP_089082804.1">
    <property type="nucleotide sequence ID" value="NZ_AP018823.1"/>
</dbReference>
<reference evidence="10" key="1">
    <citation type="journal article" date="2017" name="Biotechnol. Biofuels">
        <title>Evaluation of environmental bacterial communities as a factor affecting the growth of duckweed Lemna minor.</title>
        <authorList>
            <person name="Ishizawa H."/>
            <person name="Kuroda M."/>
            <person name="Morikawa M."/>
            <person name="Ike M."/>
        </authorList>
    </citation>
    <scope>NUCLEOTIDE SEQUENCE [LARGE SCALE GENOMIC DNA]</scope>
    <source>
        <strain evidence="10">H3</strain>
    </source>
</reference>
<keyword evidence="3 5" id="KW-1133">Transmembrane helix</keyword>
<organism evidence="9 10">
    <name type="scientific">Aquitalea magnusonii</name>
    <dbReference type="NCBI Taxonomy" id="332411"/>
    <lineage>
        <taxon>Bacteria</taxon>
        <taxon>Pseudomonadati</taxon>
        <taxon>Pseudomonadota</taxon>
        <taxon>Betaproteobacteria</taxon>
        <taxon>Neisseriales</taxon>
        <taxon>Chromobacteriaceae</taxon>
        <taxon>Aquitalea</taxon>
    </lineage>
</organism>
<evidence type="ECO:0000256" key="5">
    <source>
        <dbReference type="SAM" id="Phobius"/>
    </source>
</evidence>
<feature type="transmembrane region" description="Helical" evidence="5">
    <location>
        <begin position="32"/>
        <end position="50"/>
    </location>
</feature>
<feature type="transmembrane region" description="Helical" evidence="5">
    <location>
        <begin position="113"/>
        <end position="137"/>
    </location>
</feature>
<feature type="domain" description="Virulence factor membrane-bound polymerase C-terminal" evidence="7">
    <location>
        <begin position="379"/>
        <end position="553"/>
    </location>
</feature>
<feature type="transmembrane region" description="Helical" evidence="5">
    <location>
        <begin position="193"/>
        <end position="226"/>
    </location>
</feature>
<dbReference type="PANTHER" id="PTHR37422">
    <property type="entry name" value="TEICHURONIC ACID BIOSYNTHESIS PROTEIN TUAE"/>
    <property type="match status" value="1"/>
</dbReference>
<dbReference type="Pfam" id="PF15864">
    <property type="entry name" value="PglL_A"/>
    <property type="match status" value="1"/>
</dbReference>
<evidence type="ECO:0000259" key="7">
    <source>
        <dbReference type="Pfam" id="PF11846"/>
    </source>
</evidence>
<evidence type="ECO:0000313" key="9">
    <source>
        <dbReference type="EMBL" id="BBF87927.1"/>
    </source>
</evidence>
<feature type="transmembrane region" description="Helical" evidence="5">
    <location>
        <begin position="7"/>
        <end position="26"/>
    </location>
</feature>
<dbReference type="InterPro" id="IPR031726">
    <property type="entry name" value="PglL_A"/>
</dbReference>
<evidence type="ECO:0000256" key="4">
    <source>
        <dbReference type="ARBA" id="ARBA00023136"/>
    </source>
</evidence>
<dbReference type="Pfam" id="PF11846">
    <property type="entry name" value="Wzy_C_2"/>
    <property type="match status" value="1"/>
</dbReference>
<dbReference type="AlphaFoldDB" id="A0A3G9GWR3"/>
<feature type="domain" description="Protein glycosylation ligase" evidence="8">
    <location>
        <begin position="158"/>
        <end position="183"/>
    </location>
</feature>
<keyword evidence="2 5" id="KW-0812">Transmembrane</keyword>
<dbReference type="Pfam" id="PF04932">
    <property type="entry name" value="Wzy_C"/>
    <property type="match status" value="1"/>
</dbReference>
<dbReference type="Proteomes" id="UP000198290">
    <property type="component" value="Chromosome"/>
</dbReference>
<protein>
    <submittedName>
        <fullName evidence="9">Possible integral membrane protein</fullName>
    </submittedName>
</protein>
<evidence type="ECO:0000256" key="3">
    <source>
        <dbReference type="ARBA" id="ARBA00022989"/>
    </source>
</evidence>
<dbReference type="OrthoDB" id="4448at2"/>
<dbReference type="InterPro" id="IPR021797">
    <property type="entry name" value="Wzy_C_2"/>
</dbReference>
<proteinExistence type="predicted"/>
<dbReference type="GO" id="GO:0016020">
    <property type="term" value="C:membrane"/>
    <property type="evidence" value="ECO:0007669"/>
    <property type="project" value="UniProtKB-SubCell"/>
</dbReference>
<evidence type="ECO:0000259" key="6">
    <source>
        <dbReference type="Pfam" id="PF04932"/>
    </source>
</evidence>
<evidence type="ECO:0000259" key="8">
    <source>
        <dbReference type="Pfam" id="PF15864"/>
    </source>
</evidence>
<dbReference type="KEGG" id="amah:DLM_4362"/>
<feature type="transmembrane region" description="Helical" evidence="5">
    <location>
        <begin position="377"/>
        <end position="393"/>
    </location>
</feature>
<comment type="subcellular location">
    <subcellularLocation>
        <location evidence="1">Membrane</location>
        <topology evidence="1">Multi-pass membrane protein</topology>
    </subcellularLocation>
</comment>
<dbReference type="PANTHER" id="PTHR37422:SF21">
    <property type="entry name" value="EXOQ-LIKE PROTEIN"/>
    <property type="match status" value="1"/>
</dbReference>
<keyword evidence="4 5" id="KW-0472">Membrane</keyword>
<dbReference type="InterPro" id="IPR051533">
    <property type="entry name" value="WaaL-like"/>
</dbReference>
<feature type="transmembrane region" description="Helical" evidence="5">
    <location>
        <begin position="82"/>
        <end position="101"/>
    </location>
</feature>
<feature type="transmembrane region" description="Helical" evidence="5">
    <location>
        <begin position="238"/>
        <end position="256"/>
    </location>
</feature>
<feature type="transmembrane region" description="Helical" evidence="5">
    <location>
        <begin position="57"/>
        <end position="76"/>
    </location>
</feature>
<reference evidence="9 10" key="2">
    <citation type="journal article" date="2017" name="Genome Announc.">
        <title>Draft genome sequence of Aquitalea magnusonii strain H3, a plant growth-promoting bacterium of duckweed Lemna minor.</title>
        <authorList>
            <person name="Ishizawa H."/>
            <person name="Kuroda M."/>
            <person name="Ike M."/>
        </authorList>
    </citation>
    <scope>NUCLEOTIDE SEQUENCE [LARGE SCALE GENOMIC DNA]</scope>
    <source>
        <strain evidence="9 10">H3</strain>
    </source>
</reference>
<sequence length="608" mass="68351">MIKKNGCAGLLVAAAVTLPFLSWLRYAPLPDWVSDASCLFFLATSMLFLLPARYDFSLSISKALLPIFGFVIYLAITNHNLTNVTVFIAVLFFFLIWGLLFSIRFSADACGELLLALATVVFIFAMLQVMLGLLQVLNLAPFLHGYVVFDRSAANSNIMGNIGQRNQYAQFLSWGILSACYLHANSLLRRPFFIGSVFLLAWLSACAGARLVWAYALIFSVLGWYWSRRNKAETVRRMVWAMVAAVALMVSTQLFSQQIATLLTWMGVPIHVVSGADRFFSAGFGIRRRIEWTKAWDIFIQQPWLGIGWGMFPAQSVEMELTGGLPKYPESWLFVHCHNLFFQLLAETGIVGVLIVFSTLFYTLGAFLRKGEQSAENLLLLGIGCVILAHSMFEYPLWYLPFFSMFLIVLLLAPVGRVVLPLRTAFIRISDLVVMLMALFYVGTGVAVFQTMVAYVFPTSNVQENVRRMATLFDVGKNVLWTNDVDIVLANYLVPSRDQLDLKLQHFSRLAAYRPYPEVLLKLAVLYALDKQTAKAEHTIKLAIANYPDYSPNFDYRLEMIRKDELKPLQLISSRAAKAYVDHGAQTDPGRIAAVMTVASPVTRKPLF</sequence>
<feature type="transmembrane region" description="Helical" evidence="5">
    <location>
        <begin position="432"/>
        <end position="457"/>
    </location>
</feature>
<evidence type="ECO:0000256" key="2">
    <source>
        <dbReference type="ARBA" id="ARBA00022692"/>
    </source>
</evidence>
<feature type="transmembrane region" description="Helical" evidence="5">
    <location>
        <begin position="340"/>
        <end position="365"/>
    </location>
</feature>